<keyword evidence="5 8" id="KW-1133">Transmembrane helix</keyword>
<keyword evidence="2" id="KW-0813">Transport</keyword>
<keyword evidence="6 8" id="KW-0472">Membrane</keyword>
<evidence type="ECO:0000256" key="5">
    <source>
        <dbReference type="ARBA" id="ARBA00022989"/>
    </source>
</evidence>
<organism evidence="10 11">
    <name type="scientific">Spelaeicoccus albus</name>
    <dbReference type="NCBI Taxonomy" id="1280376"/>
    <lineage>
        <taxon>Bacteria</taxon>
        <taxon>Bacillati</taxon>
        <taxon>Actinomycetota</taxon>
        <taxon>Actinomycetes</taxon>
        <taxon>Micrococcales</taxon>
        <taxon>Brevibacteriaceae</taxon>
        <taxon>Spelaeicoccus</taxon>
    </lineage>
</organism>
<evidence type="ECO:0000256" key="2">
    <source>
        <dbReference type="ARBA" id="ARBA00022448"/>
    </source>
</evidence>
<evidence type="ECO:0000313" key="11">
    <source>
        <dbReference type="Proteomes" id="UP000539111"/>
    </source>
</evidence>
<feature type="compositionally biased region" description="Polar residues" evidence="7">
    <location>
        <begin position="423"/>
        <end position="440"/>
    </location>
</feature>
<dbReference type="SUPFAM" id="SSF103473">
    <property type="entry name" value="MFS general substrate transporter"/>
    <property type="match status" value="1"/>
</dbReference>
<dbReference type="Gene3D" id="1.20.1250.20">
    <property type="entry name" value="MFS general substrate transporter like domains"/>
    <property type="match status" value="1"/>
</dbReference>
<evidence type="ECO:0000256" key="4">
    <source>
        <dbReference type="ARBA" id="ARBA00022692"/>
    </source>
</evidence>
<gene>
    <name evidence="10" type="ORF">BJY26_000215</name>
</gene>
<dbReference type="EMBL" id="JACBZP010000001">
    <property type="protein sequence ID" value="NYI65909.1"/>
    <property type="molecule type" value="Genomic_DNA"/>
</dbReference>
<dbReference type="InterPro" id="IPR010290">
    <property type="entry name" value="TM_effector"/>
</dbReference>
<feature type="transmembrane region" description="Helical" evidence="8">
    <location>
        <begin position="253"/>
        <end position="275"/>
    </location>
</feature>
<keyword evidence="4 8" id="KW-0812">Transmembrane</keyword>
<evidence type="ECO:0000259" key="9">
    <source>
        <dbReference type="PROSITE" id="PS50850"/>
    </source>
</evidence>
<evidence type="ECO:0000256" key="1">
    <source>
        <dbReference type="ARBA" id="ARBA00004651"/>
    </source>
</evidence>
<feature type="transmembrane region" description="Helical" evidence="8">
    <location>
        <begin position="308"/>
        <end position="330"/>
    </location>
</feature>
<feature type="transmembrane region" description="Helical" evidence="8">
    <location>
        <begin position="282"/>
        <end position="302"/>
    </location>
</feature>
<protein>
    <submittedName>
        <fullName evidence="10">MFS family permease</fullName>
    </submittedName>
</protein>
<feature type="domain" description="Major facilitator superfamily (MFS) profile" evidence="9">
    <location>
        <begin position="1"/>
        <end position="396"/>
    </location>
</feature>
<feature type="transmembrane region" description="Helical" evidence="8">
    <location>
        <begin position="342"/>
        <end position="365"/>
    </location>
</feature>
<comment type="caution">
    <text evidence="10">The sequence shown here is derived from an EMBL/GenBank/DDBJ whole genome shotgun (WGS) entry which is preliminary data.</text>
</comment>
<dbReference type="PROSITE" id="PS50850">
    <property type="entry name" value="MFS"/>
    <property type="match status" value="1"/>
</dbReference>
<dbReference type="GO" id="GO:0022857">
    <property type="term" value="F:transmembrane transporter activity"/>
    <property type="evidence" value="ECO:0007669"/>
    <property type="project" value="InterPro"/>
</dbReference>
<feature type="transmembrane region" description="Helical" evidence="8">
    <location>
        <begin position="7"/>
        <end position="26"/>
    </location>
</feature>
<evidence type="ECO:0000256" key="6">
    <source>
        <dbReference type="ARBA" id="ARBA00023136"/>
    </source>
</evidence>
<dbReference type="GO" id="GO:0005886">
    <property type="term" value="C:plasma membrane"/>
    <property type="evidence" value="ECO:0007669"/>
    <property type="project" value="UniProtKB-SubCell"/>
</dbReference>
<evidence type="ECO:0000256" key="7">
    <source>
        <dbReference type="SAM" id="MobiDB-lite"/>
    </source>
</evidence>
<accession>A0A7Z0A7L8</accession>
<dbReference type="RefSeq" id="WP_218852204.1">
    <property type="nucleotide sequence ID" value="NZ_JACBZP010000001.1"/>
</dbReference>
<evidence type="ECO:0000256" key="3">
    <source>
        <dbReference type="ARBA" id="ARBA00022475"/>
    </source>
</evidence>
<dbReference type="InterPro" id="IPR020846">
    <property type="entry name" value="MFS_dom"/>
</dbReference>
<feature type="transmembrane region" description="Helical" evidence="8">
    <location>
        <begin position="220"/>
        <end position="241"/>
    </location>
</feature>
<feature type="transmembrane region" description="Helical" evidence="8">
    <location>
        <begin position="162"/>
        <end position="189"/>
    </location>
</feature>
<proteinExistence type="predicted"/>
<dbReference type="InterPro" id="IPR036259">
    <property type="entry name" value="MFS_trans_sf"/>
</dbReference>
<feature type="transmembrane region" description="Helical" evidence="8">
    <location>
        <begin position="46"/>
        <end position="69"/>
    </location>
</feature>
<feature type="transmembrane region" description="Helical" evidence="8">
    <location>
        <begin position="90"/>
        <end position="116"/>
    </location>
</feature>
<feature type="transmembrane region" description="Helical" evidence="8">
    <location>
        <begin position="371"/>
        <end position="393"/>
    </location>
</feature>
<dbReference type="PANTHER" id="PTHR23513:SF11">
    <property type="entry name" value="STAPHYLOFERRIN A TRANSPORTER"/>
    <property type="match status" value="1"/>
</dbReference>
<dbReference type="CDD" id="cd06173">
    <property type="entry name" value="MFS_MefA_like"/>
    <property type="match status" value="1"/>
</dbReference>
<comment type="subcellular location">
    <subcellularLocation>
        <location evidence="1">Cell membrane</location>
        <topology evidence="1">Multi-pass membrane protein</topology>
    </subcellularLocation>
</comment>
<sequence length="440" mass="47455">MFRSLAFFNYRLWFSGAIVSNIGTWMQRTAQDWIVLTVLTDNDAAAVGVTMALQLGPPLLMVPWTGFIADRFNLRKLLMTTQGSMGVLGLGLGALILSGHAQLWHVYIFALLLGFVSAVDSPARQTFVSELVERENLTNAVALNSASFNAARMMGPAVAGGLMAVIGAGWVFIINAVSFLAVLTSLRFLRMSELHQMKRAQRGHGEVLEGFRYVAKRPDILIILVVIFLVGTFGLNFPIFTSTMASTEFHKGAGAYGLLSSVMAIGSVIGALWAARRERPRLRLVFGAAAGFGVACAIAAFMPNYWTFAASLVLIGMSAITLTTSANATVQMTTEPAMRGRVMALYMAIFMGGTPIGAPIVGWVANAFGPRWALGVGAAAGIVAAVVGVVFVFKHQHIHIRYRTGVRPRLALQRTPDPDSQERQAATDQLAIQETTSRRT</sequence>
<keyword evidence="3" id="KW-1003">Cell membrane</keyword>
<name>A0A7Z0A7L8_9MICO</name>
<evidence type="ECO:0000313" key="10">
    <source>
        <dbReference type="EMBL" id="NYI65909.1"/>
    </source>
</evidence>
<feature type="region of interest" description="Disordered" evidence="7">
    <location>
        <begin position="412"/>
        <end position="440"/>
    </location>
</feature>
<keyword evidence="11" id="KW-1185">Reference proteome</keyword>
<dbReference type="Proteomes" id="UP000539111">
    <property type="component" value="Unassembled WGS sequence"/>
</dbReference>
<dbReference type="PANTHER" id="PTHR23513">
    <property type="entry name" value="INTEGRAL MEMBRANE EFFLUX PROTEIN-RELATED"/>
    <property type="match status" value="1"/>
</dbReference>
<evidence type="ECO:0000256" key="8">
    <source>
        <dbReference type="SAM" id="Phobius"/>
    </source>
</evidence>
<reference evidence="10 11" key="1">
    <citation type="submission" date="2020-07" db="EMBL/GenBank/DDBJ databases">
        <title>Sequencing the genomes of 1000 actinobacteria strains.</title>
        <authorList>
            <person name="Klenk H.-P."/>
        </authorList>
    </citation>
    <scope>NUCLEOTIDE SEQUENCE [LARGE SCALE GENOMIC DNA]</scope>
    <source>
        <strain evidence="10 11">DSM 26341</strain>
    </source>
</reference>
<dbReference type="AlphaFoldDB" id="A0A7Z0A7L8"/>
<dbReference type="Pfam" id="PF05977">
    <property type="entry name" value="MFS_3"/>
    <property type="match status" value="1"/>
</dbReference>